<protein>
    <submittedName>
        <fullName evidence="2">Putative membrane protein</fullName>
    </submittedName>
</protein>
<feature type="transmembrane region" description="Helical" evidence="1">
    <location>
        <begin position="12"/>
        <end position="33"/>
    </location>
</feature>
<sequence length="101" mass="11252">MADITVWIARGVLMLLRLGLFGLSLGLTVISFQAYRSQGTERLQYAFIGFAFISMGVAVSNVVGQIGWMTETAELVRIFFQASETIPFIVGFAMLYLSLYR</sequence>
<organism evidence="2 3">
    <name type="scientific">Halapricum desulfuricans</name>
    <dbReference type="NCBI Taxonomy" id="2841257"/>
    <lineage>
        <taxon>Archaea</taxon>
        <taxon>Methanobacteriati</taxon>
        <taxon>Methanobacteriota</taxon>
        <taxon>Stenosarchaea group</taxon>
        <taxon>Halobacteria</taxon>
        <taxon>Halobacteriales</taxon>
        <taxon>Haloarculaceae</taxon>
        <taxon>Halapricum</taxon>
    </lineage>
</organism>
<evidence type="ECO:0000256" key="1">
    <source>
        <dbReference type="SAM" id="Phobius"/>
    </source>
</evidence>
<accession>A0A897N2M2</accession>
<feature type="transmembrane region" description="Helical" evidence="1">
    <location>
        <begin position="78"/>
        <end position="99"/>
    </location>
</feature>
<dbReference type="Proteomes" id="UP000663525">
    <property type="component" value="Chromosome"/>
</dbReference>
<dbReference type="AlphaFoldDB" id="A0A897N2M2"/>
<dbReference type="GeneID" id="68853864"/>
<keyword evidence="1" id="KW-1133">Transmembrane helix</keyword>
<keyword evidence="1" id="KW-0812">Transmembrane</keyword>
<keyword evidence="1" id="KW-0472">Membrane</keyword>
<dbReference type="RefSeq" id="WP_229114024.1">
    <property type="nucleotide sequence ID" value="NZ_CP064787.1"/>
</dbReference>
<dbReference type="Pfam" id="PF24365">
    <property type="entry name" value="DUF7521"/>
    <property type="match status" value="1"/>
</dbReference>
<dbReference type="InterPro" id="IPR055943">
    <property type="entry name" value="DUF7521"/>
</dbReference>
<gene>
    <name evidence="2" type="ORF">HSR121_0207</name>
</gene>
<evidence type="ECO:0000313" key="2">
    <source>
        <dbReference type="EMBL" id="QSG04566.1"/>
    </source>
</evidence>
<proteinExistence type="predicted"/>
<dbReference type="EMBL" id="CP064787">
    <property type="protein sequence ID" value="QSG04566.1"/>
    <property type="molecule type" value="Genomic_DNA"/>
</dbReference>
<name>A0A897N2M2_9EURY</name>
<evidence type="ECO:0000313" key="3">
    <source>
        <dbReference type="Proteomes" id="UP000663525"/>
    </source>
</evidence>
<reference evidence="2" key="1">
    <citation type="submission" date="2020-11" db="EMBL/GenBank/DDBJ databases">
        <title>Carbohydrate-dependent, anaerobic sulfur respiration: A novel catabolism in halophilic archaea.</title>
        <authorList>
            <person name="Sorokin D.Y."/>
            <person name="Messina E."/>
            <person name="Smedile F."/>
            <person name="La Cono V."/>
            <person name="Hallsworth J.E."/>
            <person name="Yakimov M.M."/>
        </authorList>
    </citation>
    <scope>NUCLEOTIDE SEQUENCE</scope>
    <source>
        <strain evidence="2">HSR12-1</strain>
    </source>
</reference>
<feature type="transmembrane region" description="Helical" evidence="1">
    <location>
        <begin position="45"/>
        <end position="66"/>
    </location>
</feature>